<evidence type="ECO:0000313" key="1">
    <source>
        <dbReference type="EMBL" id="NEX63461.1"/>
    </source>
</evidence>
<dbReference type="AlphaFoldDB" id="A0A6B3SS31"/>
<dbReference type="EMBL" id="JAAIVB010000070">
    <property type="protein sequence ID" value="NEX63461.1"/>
    <property type="molecule type" value="Genomic_DNA"/>
</dbReference>
<dbReference type="Proteomes" id="UP000482155">
    <property type="component" value="Unassembled WGS sequence"/>
</dbReference>
<sequence>MDLENSDEINLFDLSFNFEDYFERSKQGQLTEQEQSEFAARVMGQFCRDFYKNGDPADVPYWIMNYLADQMFKALAGEPLQQVLPMPWEDQKASSPWTEKGERALKIYAAIQNELAANSKANVTDLIYQQAKENFISFETARLDYYAIKKGINGPGIPEKFLKRGPEN</sequence>
<name>A0A6B3SS31_9BURK</name>
<accession>A0A6B3SS31</accession>
<organism evidence="1 2">
    <name type="scientific">Noviherbaspirillum galbum</name>
    <dbReference type="NCBI Taxonomy" id="2709383"/>
    <lineage>
        <taxon>Bacteria</taxon>
        <taxon>Pseudomonadati</taxon>
        <taxon>Pseudomonadota</taxon>
        <taxon>Betaproteobacteria</taxon>
        <taxon>Burkholderiales</taxon>
        <taxon>Oxalobacteraceae</taxon>
        <taxon>Noviherbaspirillum</taxon>
    </lineage>
</organism>
<evidence type="ECO:0000313" key="2">
    <source>
        <dbReference type="Proteomes" id="UP000482155"/>
    </source>
</evidence>
<reference evidence="1 2" key="1">
    <citation type="submission" date="2020-02" db="EMBL/GenBank/DDBJ databases">
        <authorList>
            <person name="Kim M.K."/>
        </authorList>
    </citation>
    <scope>NUCLEOTIDE SEQUENCE [LARGE SCALE GENOMIC DNA]</scope>
    <source>
        <strain evidence="1 2">17J57-3</strain>
    </source>
</reference>
<keyword evidence="2" id="KW-1185">Reference proteome</keyword>
<protein>
    <submittedName>
        <fullName evidence="1">Uncharacterized protein</fullName>
    </submittedName>
</protein>
<proteinExistence type="predicted"/>
<dbReference type="RefSeq" id="WP_163967364.1">
    <property type="nucleotide sequence ID" value="NZ_JAAIVB010000070.1"/>
</dbReference>
<gene>
    <name evidence="1" type="ORF">G3574_20485</name>
</gene>
<comment type="caution">
    <text evidence="1">The sequence shown here is derived from an EMBL/GenBank/DDBJ whole genome shotgun (WGS) entry which is preliminary data.</text>
</comment>